<dbReference type="EMBL" id="JAXOVC010000001">
    <property type="protein sequence ID" value="KAK4508674.1"/>
    <property type="molecule type" value="Genomic_DNA"/>
</dbReference>
<keyword evidence="2" id="KW-1185">Reference proteome</keyword>
<protein>
    <recommendedName>
        <fullName evidence="3">AB hydrolase-1 domain-containing protein</fullName>
    </recommendedName>
</protein>
<reference evidence="1 2" key="1">
    <citation type="journal article" date="2023" name="G3 (Bethesda)">
        <title>A chromosome-level genome assembly of Zasmidium syzygii isolated from banana leaves.</title>
        <authorList>
            <person name="van Westerhoven A.C."/>
            <person name="Mehrabi R."/>
            <person name="Talebi R."/>
            <person name="Steentjes M.B.F."/>
            <person name="Corcolon B."/>
            <person name="Chong P.A."/>
            <person name="Kema G.H.J."/>
            <person name="Seidl M.F."/>
        </authorList>
    </citation>
    <scope>NUCLEOTIDE SEQUENCE [LARGE SCALE GENOMIC DNA]</scope>
    <source>
        <strain evidence="1 2">P124</strain>
    </source>
</reference>
<dbReference type="InterPro" id="IPR029058">
    <property type="entry name" value="AB_hydrolase_fold"/>
</dbReference>
<dbReference type="Proteomes" id="UP001305779">
    <property type="component" value="Unassembled WGS sequence"/>
</dbReference>
<dbReference type="InterPro" id="IPR050471">
    <property type="entry name" value="AB_hydrolase"/>
</dbReference>
<evidence type="ECO:0008006" key="3">
    <source>
        <dbReference type="Google" id="ProtNLM"/>
    </source>
</evidence>
<dbReference type="PANTHER" id="PTHR43433:SF10">
    <property type="entry name" value="AB HYDROLASE-1 DOMAIN-CONTAINING PROTEIN"/>
    <property type="match status" value="1"/>
</dbReference>
<proteinExistence type="predicted"/>
<name>A0ABR0F3Z4_ZASCE</name>
<evidence type="ECO:0000313" key="1">
    <source>
        <dbReference type="EMBL" id="KAK4508674.1"/>
    </source>
</evidence>
<dbReference type="Gene3D" id="3.40.50.1820">
    <property type="entry name" value="alpha/beta hydrolase"/>
    <property type="match status" value="1"/>
</dbReference>
<evidence type="ECO:0000313" key="2">
    <source>
        <dbReference type="Proteomes" id="UP001305779"/>
    </source>
</evidence>
<organism evidence="1 2">
    <name type="scientific">Zasmidium cellare</name>
    <name type="common">Wine cellar mold</name>
    <name type="synonym">Racodium cellare</name>
    <dbReference type="NCBI Taxonomy" id="395010"/>
    <lineage>
        <taxon>Eukaryota</taxon>
        <taxon>Fungi</taxon>
        <taxon>Dikarya</taxon>
        <taxon>Ascomycota</taxon>
        <taxon>Pezizomycotina</taxon>
        <taxon>Dothideomycetes</taxon>
        <taxon>Dothideomycetidae</taxon>
        <taxon>Mycosphaerellales</taxon>
        <taxon>Mycosphaerellaceae</taxon>
        <taxon>Zasmidium</taxon>
    </lineage>
</organism>
<dbReference type="PANTHER" id="PTHR43433">
    <property type="entry name" value="HYDROLASE, ALPHA/BETA FOLD FAMILY PROTEIN"/>
    <property type="match status" value="1"/>
</dbReference>
<sequence length="374" mass="41354">MASAKPAKEADRQAEVIRMIAPRNFHQHLWLPETGSYEKLRVTFATTSNFDDQSLPAFIFVGPMFGSRYLALLFDKLAKETGVRGIAVDRPGIGGSTPVPLEQRLDVWLETVSALLQHLNLKHVALFTHSAGTVYTLNTLCRLPDVLDPKSPFVAFIGPWVHSEHSKVALMSLVNQLPPSIFSAWSDISMFVNKNIAPATSWSGGVVSSIGSFFSGNKPEADSEGETEAQAKYGVDKETAKDLEDFNFKYIMAESLKGANDEALLCSKARGRISWGTCDDYMTCIRTISDLQQERLAKDPNAKKFRVRLHFAEDDIMIGKGGQKFFNECWQQSGIEGLVDVKSKEWPGSSHETVLVEFGKGALPSIFEDIKTGQ</sequence>
<dbReference type="SUPFAM" id="SSF53474">
    <property type="entry name" value="alpha/beta-Hydrolases"/>
    <property type="match status" value="1"/>
</dbReference>
<gene>
    <name evidence="1" type="ORF">PRZ48_002413</name>
</gene>
<accession>A0ABR0F3Z4</accession>
<comment type="caution">
    <text evidence="1">The sequence shown here is derived from an EMBL/GenBank/DDBJ whole genome shotgun (WGS) entry which is preliminary data.</text>
</comment>